<comment type="similarity">
    <text evidence="3">Belongs to the acetyltransferase family. NAA40 subfamily.</text>
</comment>
<keyword evidence="15" id="KW-1185">Reference proteome</keyword>
<organism evidence="14">
    <name type="scientific">Amphimedon queenslandica</name>
    <name type="common">Sponge</name>
    <dbReference type="NCBI Taxonomy" id="400682"/>
    <lineage>
        <taxon>Eukaryota</taxon>
        <taxon>Metazoa</taxon>
        <taxon>Porifera</taxon>
        <taxon>Demospongiae</taxon>
        <taxon>Heteroscleromorpha</taxon>
        <taxon>Haplosclerida</taxon>
        <taxon>Niphatidae</taxon>
        <taxon>Amphimedon</taxon>
    </lineage>
</organism>
<dbReference type="GO" id="GO:0005634">
    <property type="term" value="C:nucleus"/>
    <property type="evidence" value="ECO:0007669"/>
    <property type="project" value="UniProtKB-SubCell"/>
</dbReference>
<reference evidence="15" key="1">
    <citation type="journal article" date="2010" name="Nature">
        <title>The Amphimedon queenslandica genome and the evolution of animal complexity.</title>
        <authorList>
            <person name="Srivastava M."/>
            <person name="Simakov O."/>
            <person name="Chapman J."/>
            <person name="Fahey B."/>
            <person name="Gauthier M.E."/>
            <person name="Mitros T."/>
            <person name="Richards G.S."/>
            <person name="Conaco C."/>
            <person name="Dacre M."/>
            <person name="Hellsten U."/>
            <person name="Larroux C."/>
            <person name="Putnam N.H."/>
            <person name="Stanke M."/>
            <person name="Adamska M."/>
            <person name="Darling A."/>
            <person name="Degnan S.M."/>
            <person name="Oakley T.H."/>
            <person name="Plachetzki D.C."/>
            <person name="Zhai Y."/>
            <person name="Adamski M."/>
            <person name="Calcino A."/>
            <person name="Cummins S.F."/>
            <person name="Goodstein D.M."/>
            <person name="Harris C."/>
            <person name="Jackson D.J."/>
            <person name="Leys S.P."/>
            <person name="Shu S."/>
            <person name="Woodcroft B.J."/>
            <person name="Vervoort M."/>
            <person name="Kosik K.S."/>
            <person name="Manning G."/>
            <person name="Degnan B.M."/>
            <person name="Rokhsar D.S."/>
        </authorList>
    </citation>
    <scope>NUCLEOTIDE SEQUENCE [LARGE SCALE GENOMIC DNA]</scope>
</reference>
<dbReference type="AlphaFoldDB" id="A0A1X7UMZ0"/>
<dbReference type="InterPro" id="IPR000182">
    <property type="entry name" value="GNAT_dom"/>
</dbReference>
<dbReference type="GO" id="GO:0010485">
    <property type="term" value="F:histone H4 acetyltransferase activity"/>
    <property type="evidence" value="ECO:0007669"/>
    <property type="project" value="InterPro"/>
</dbReference>
<dbReference type="SUPFAM" id="SSF55729">
    <property type="entry name" value="Acyl-CoA N-acyltransferases (Nat)"/>
    <property type="match status" value="1"/>
</dbReference>
<evidence type="ECO:0000256" key="2">
    <source>
        <dbReference type="ARBA" id="ARBA00004496"/>
    </source>
</evidence>
<gene>
    <name evidence="14" type="primary">105313075</name>
</gene>
<dbReference type="EnsemblMetazoa" id="XM_019997719.1">
    <property type="protein sequence ID" value="XP_019853278.1"/>
    <property type="gene ID" value="LOC105313075"/>
</dbReference>
<dbReference type="EC" id="2.3.1.257" evidence="4"/>
<comment type="catalytic activity">
    <reaction evidence="11">
        <text>N-terminal L-seryl-[histone H4] + acetyl-CoA = N-terminal N(alpha)-acetyl-L-seryl-[histone H4] + CoA + H(+)</text>
        <dbReference type="Rhea" id="RHEA:50596"/>
        <dbReference type="Rhea" id="RHEA-COMP:12740"/>
        <dbReference type="Rhea" id="RHEA-COMP:12743"/>
        <dbReference type="ChEBI" id="CHEBI:15378"/>
        <dbReference type="ChEBI" id="CHEBI:57287"/>
        <dbReference type="ChEBI" id="CHEBI:57288"/>
        <dbReference type="ChEBI" id="CHEBI:64738"/>
        <dbReference type="ChEBI" id="CHEBI:83690"/>
        <dbReference type="EC" id="2.3.1.257"/>
    </reaction>
</comment>
<feature type="coiled-coil region" evidence="12">
    <location>
        <begin position="30"/>
        <end position="66"/>
    </location>
</feature>
<dbReference type="OrthoDB" id="424551at2759"/>
<keyword evidence="7" id="KW-0808">Transferase</keyword>
<sequence>MQRLIVHALKEKDGFLLGIVIKVKANMPPKQTQKKLSKAKEKKLKRKQEQAEIALLLKKIKSANEVEDYMVHFAPFKTYSQNGLNAKISYGSPANTSPDDLQWMFQLLKDNMEEIYRSNDFRWKDREKFEELSHESSRYLIARDAISEKPLGFVSLRFDLDDDVDVVYCYEIQLSVDARRKGLGKFLMQLLELIGHKANMTKIVLTVFKDNLASNHFFREKLRYKEDDTSPLFFDPMNPDDYTYSIISKELLLGGGKVDKQIKKTAAPETVLTNTTNTTNTN</sequence>
<evidence type="ECO:0000313" key="15">
    <source>
        <dbReference type="Proteomes" id="UP000007879"/>
    </source>
</evidence>
<dbReference type="EnsemblMetazoa" id="Aqu2.1.29123_001">
    <property type="protein sequence ID" value="Aqu2.1.29123_001"/>
    <property type="gene ID" value="Aqu2.1.29123"/>
</dbReference>
<keyword evidence="8" id="KW-0539">Nucleus</keyword>
<evidence type="ECO:0000256" key="6">
    <source>
        <dbReference type="ARBA" id="ARBA00022490"/>
    </source>
</evidence>
<keyword evidence="6" id="KW-0963">Cytoplasm</keyword>
<evidence type="ECO:0000256" key="1">
    <source>
        <dbReference type="ARBA" id="ARBA00004123"/>
    </source>
</evidence>
<dbReference type="PANTHER" id="PTHR20531">
    <property type="entry name" value="N-ALPHA-ACETYLTRANSFERASE 40"/>
    <property type="match status" value="1"/>
</dbReference>
<evidence type="ECO:0000256" key="3">
    <source>
        <dbReference type="ARBA" id="ARBA00008870"/>
    </source>
</evidence>
<dbReference type="InParanoid" id="A0A1X7UMZ0"/>
<evidence type="ECO:0000256" key="5">
    <source>
        <dbReference type="ARBA" id="ARBA00015043"/>
    </source>
</evidence>
<evidence type="ECO:0000313" key="14">
    <source>
        <dbReference type="EnsemblMetazoa" id="Aqu2.1.29123_001"/>
    </source>
</evidence>
<dbReference type="InterPro" id="IPR039949">
    <property type="entry name" value="NAA40"/>
</dbReference>
<dbReference type="STRING" id="400682.A0A1X7UMZ0"/>
<dbReference type="PANTHER" id="PTHR20531:SF1">
    <property type="entry name" value="N-ALPHA-ACETYLTRANSFERASE 40"/>
    <property type="match status" value="1"/>
</dbReference>
<dbReference type="GO" id="GO:0043998">
    <property type="term" value="F:histone H2A acetyltransferase activity"/>
    <property type="evidence" value="ECO:0007669"/>
    <property type="project" value="InterPro"/>
</dbReference>
<comment type="catalytic activity">
    <reaction evidence="10">
        <text>N-terminal L-seryl-[histone H2A] + acetyl-CoA = N-terminal N(alpha)-acetyl-L-seryl-[histone H2A] + CoA + H(+)</text>
        <dbReference type="Rhea" id="RHEA:50600"/>
        <dbReference type="Rhea" id="RHEA-COMP:12742"/>
        <dbReference type="Rhea" id="RHEA-COMP:12744"/>
        <dbReference type="ChEBI" id="CHEBI:15378"/>
        <dbReference type="ChEBI" id="CHEBI:57287"/>
        <dbReference type="ChEBI" id="CHEBI:57288"/>
        <dbReference type="ChEBI" id="CHEBI:64738"/>
        <dbReference type="ChEBI" id="CHEBI:83690"/>
        <dbReference type="EC" id="2.3.1.257"/>
    </reaction>
</comment>
<dbReference type="CDD" id="cd04301">
    <property type="entry name" value="NAT_SF"/>
    <property type="match status" value="1"/>
</dbReference>
<dbReference type="GO" id="GO:1990189">
    <property type="term" value="F:protein N-terminal-serine acetyltransferase activity"/>
    <property type="evidence" value="ECO:0007669"/>
    <property type="project" value="UniProtKB-EC"/>
</dbReference>
<proteinExistence type="inferred from homology"/>
<name>A0A1X7UMZ0_AMPQE</name>
<feature type="domain" description="N-acetyltransferase" evidence="13">
    <location>
        <begin position="86"/>
        <end position="277"/>
    </location>
</feature>
<evidence type="ECO:0000259" key="13">
    <source>
        <dbReference type="PROSITE" id="PS51186"/>
    </source>
</evidence>
<dbReference type="InterPro" id="IPR016181">
    <property type="entry name" value="Acyl_CoA_acyltransferase"/>
</dbReference>
<dbReference type="Gene3D" id="3.40.630.30">
    <property type="match status" value="1"/>
</dbReference>
<keyword evidence="12" id="KW-0175">Coiled coil</keyword>
<accession>A0A1X7UMZ0</accession>
<dbReference type="PROSITE" id="PS51186">
    <property type="entry name" value="GNAT"/>
    <property type="match status" value="1"/>
</dbReference>
<dbReference type="KEGG" id="aqu:105313075"/>
<dbReference type="GO" id="GO:0005737">
    <property type="term" value="C:cytoplasm"/>
    <property type="evidence" value="ECO:0007669"/>
    <property type="project" value="UniProtKB-SubCell"/>
</dbReference>
<reference evidence="14" key="2">
    <citation type="submission" date="2017-05" db="UniProtKB">
        <authorList>
            <consortium name="EnsemblMetazoa"/>
        </authorList>
    </citation>
    <scope>IDENTIFICATION</scope>
</reference>
<protein>
    <recommendedName>
        <fullName evidence="5">N-alpha-acetyltransferase 40</fullName>
        <ecNumber evidence="4">2.3.1.257</ecNumber>
    </recommendedName>
</protein>
<evidence type="ECO:0000256" key="4">
    <source>
        <dbReference type="ARBA" id="ARBA00012950"/>
    </source>
</evidence>
<evidence type="ECO:0000256" key="12">
    <source>
        <dbReference type="SAM" id="Coils"/>
    </source>
</evidence>
<dbReference type="eggNOG" id="KOG2488">
    <property type="taxonomic scope" value="Eukaryota"/>
</dbReference>
<evidence type="ECO:0000256" key="8">
    <source>
        <dbReference type="ARBA" id="ARBA00023242"/>
    </source>
</evidence>
<keyword evidence="9" id="KW-0012">Acyltransferase</keyword>
<dbReference type="Proteomes" id="UP000007879">
    <property type="component" value="Unassembled WGS sequence"/>
</dbReference>
<evidence type="ECO:0000256" key="11">
    <source>
        <dbReference type="ARBA" id="ARBA00049524"/>
    </source>
</evidence>
<evidence type="ECO:0000256" key="9">
    <source>
        <dbReference type="ARBA" id="ARBA00023315"/>
    </source>
</evidence>
<comment type="subcellular location">
    <subcellularLocation>
        <location evidence="2">Cytoplasm</location>
    </subcellularLocation>
    <subcellularLocation>
        <location evidence="1">Nucleus</location>
    </subcellularLocation>
</comment>
<evidence type="ECO:0000256" key="7">
    <source>
        <dbReference type="ARBA" id="ARBA00022679"/>
    </source>
</evidence>
<dbReference type="Pfam" id="PF00583">
    <property type="entry name" value="Acetyltransf_1"/>
    <property type="match status" value="1"/>
</dbReference>
<evidence type="ECO:0000256" key="10">
    <source>
        <dbReference type="ARBA" id="ARBA00047821"/>
    </source>
</evidence>